<dbReference type="Gene3D" id="2.60.40.1090">
    <property type="entry name" value="Fimbrial-type adhesion domain"/>
    <property type="match status" value="1"/>
</dbReference>
<dbReference type="Proteomes" id="UP000887320">
    <property type="component" value="Unassembled WGS sequence"/>
</dbReference>
<evidence type="ECO:0000313" key="7">
    <source>
        <dbReference type="Proteomes" id="UP000887320"/>
    </source>
</evidence>
<evidence type="ECO:0000256" key="4">
    <source>
        <dbReference type="ARBA" id="ARBA00023263"/>
    </source>
</evidence>
<comment type="caution">
    <text evidence="6">The sequence shown here is derived from an EMBL/GenBank/DDBJ whole genome shotgun (WGS) entry which is preliminary data.</text>
</comment>
<dbReference type="EMBL" id="JAHWXT010000001">
    <property type="protein sequence ID" value="MCF0263603.1"/>
    <property type="molecule type" value="Genomic_DNA"/>
</dbReference>
<reference evidence="6" key="1">
    <citation type="submission" date="2021-07" db="EMBL/GenBank/DDBJ databases">
        <authorList>
            <person name="Fernandez M."/>
            <person name="Pereira P."/>
            <person name="Torres Tejerizo G.A."/>
            <person name="Gonzalez P."/>
            <person name="Agostini E."/>
        </authorList>
    </citation>
    <scope>NUCLEOTIDE SEQUENCE</scope>
    <source>
        <strain evidence="6">SFC 500-1A</strain>
    </source>
</reference>
<dbReference type="GO" id="GO:0009289">
    <property type="term" value="C:pilus"/>
    <property type="evidence" value="ECO:0007669"/>
    <property type="project" value="UniProtKB-SubCell"/>
</dbReference>
<keyword evidence="4" id="KW-0281">Fimbrium</keyword>
<comment type="subcellular location">
    <subcellularLocation>
        <location evidence="1">Fimbrium</location>
    </subcellularLocation>
</comment>
<dbReference type="InterPro" id="IPR050263">
    <property type="entry name" value="Bact_Fimbrial_Adh_Pro"/>
</dbReference>
<organism evidence="6 7">
    <name type="scientific">Acinetobacter guillouiae</name>
    <name type="common">Acinetobacter genomosp. 11</name>
    <dbReference type="NCBI Taxonomy" id="106649"/>
    <lineage>
        <taxon>Bacteria</taxon>
        <taxon>Pseudomonadati</taxon>
        <taxon>Pseudomonadota</taxon>
        <taxon>Gammaproteobacteria</taxon>
        <taxon>Moraxellales</taxon>
        <taxon>Moraxellaceae</taxon>
        <taxon>Acinetobacter</taxon>
    </lineage>
</organism>
<evidence type="ECO:0000313" key="6">
    <source>
        <dbReference type="EMBL" id="MCF0263603.1"/>
    </source>
</evidence>
<dbReference type="PANTHER" id="PTHR33420">
    <property type="entry name" value="FIMBRIAL SUBUNIT ELFA-RELATED"/>
    <property type="match status" value="1"/>
</dbReference>
<dbReference type="GO" id="GO:0043709">
    <property type="term" value="P:cell adhesion involved in single-species biofilm formation"/>
    <property type="evidence" value="ECO:0007669"/>
    <property type="project" value="TreeGrafter"/>
</dbReference>
<dbReference type="InterPro" id="IPR000259">
    <property type="entry name" value="Adhesion_dom_fimbrial"/>
</dbReference>
<feature type="domain" description="Fimbrial-type adhesion" evidence="5">
    <location>
        <begin position="4"/>
        <end position="136"/>
    </location>
</feature>
<dbReference type="InterPro" id="IPR036937">
    <property type="entry name" value="Adhesion_dom_fimbrial_sf"/>
</dbReference>
<gene>
    <name evidence="6" type="ORF">KW868_03865</name>
</gene>
<dbReference type="SUPFAM" id="SSF49401">
    <property type="entry name" value="Bacterial adhesins"/>
    <property type="match status" value="1"/>
</dbReference>
<keyword evidence="3" id="KW-0732">Signal</keyword>
<dbReference type="PANTHER" id="PTHR33420:SF12">
    <property type="entry name" value="FIMBRIN-LIKE PROTEIN FIMI-RELATED"/>
    <property type="match status" value="1"/>
</dbReference>
<evidence type="ECO:0000259" key="5">
    <source>
        <dbReference type="Pfam" id="PF00419"/>
    </source>
</evidence>
<protein>
    <submittedName>
        <fullName evidence="6">Fimbrial protein</fullName>
    </submittedName>
</protein>
<evidence type="ECO:0000256" key="3">
    <source>
        <dbReference type="ARBA" id="ARBA00022729"/>
    </source>
</evidence>
<dbReference type="InterPro" id="IPR008966">
    <property type="entry name" value="Adhesion_dom_sf"/>
</dbReference>
<comment type="similarity">
    <text evidence="2">Belongs to the fimbrial protein family.</text>
</comment>
<dbReference type="Pfam" id="PF00419">
    <property type="entry name" value="Fimbrial"/>
    <property type="match status" value="1"/>
</dbReference>
<proteinExistence type="inferred from homology"/>
<accession>A0A8X8GC36</accession>
<name>A0A8X8GC36_ACIGI</name>
<evidence type="ECO:0000256" key="1">
    <source>
        <dbReference type="ARBA" id="ARBA00004561"/>
    </source>
</evidence>
<dbReference type="AlphaFoldDB" id="A0A8X8GC36"/>
<sequence length="136" mass="15181">MANQTVNLASVPSSILNSQQTANEQNFTIRMSCIRTMPNRSLRATITDSYTPENINTNGILKNQPTLDNKSNVDVQLRDENNIPLEIGKLTTIYNVPAGSNATTFTKTLKARYFRSEAKAEPGFVQTQATVFFDYQ</sequence>
<evidence type="ECO:0000256" key="2">
    <source>
        <dbReference type="ARBA" id="ARBA00006671"/>
    </source>
</evidence>